<dbReference type="OrthoDB" id="4127374at2"/>
<evidence type="ECO:0000313" key="7">
    <source>
        <dbReference type="EMBL" id="PMD06528.1"/>
    </source>
</evidence>
<evidence type="ECO:0000256" key="2">
    <source>
        <dbReference type="ARBA" id="ARBA00022475"/>
    </source>
</evidence>
<dbReference type="EMBL" id="PNHK01000001">
    <property type="protein sequence ID" value="PMD06528.1"/>
    <property type="molecule type" value="Genomic_DNA"/>
</dbReference>
<keyword evidence="2" id="KW-1003">Cell membrane</keyword>
<dbReference type="GO" id="GO:0005886">
    <property type="term" value="C:plasma membrane"/>
    <property type="evidence" value="ECO:0007669"/>
    <property type="project" value="UniProtKB-SubCell"/>
</dbReference>
<evidence type="ECO:0000256" key="4">
    <source>
        <dbReference type="ARBA" id="ARBA00022989"/>
    </source>
</evidence>
<dbReference type="InterPro" id="IPR017039">
    <property type="entry name" value="Virul_fac_BrkB"/>
</dbReference>
<feature type="transmembrane region" description="Helical" evidence="6">
    <location>
        <begin position="157"/>
        <end position="180"/>
    </location>
</feature>
<comment type="caution">
    <text evidence="7">The sequence shown here is derived from an EMBL/GenBank/DDBJ whole genome shotgun (WGS) entry which is preliminary data.</text>
</comment>
<keyword evidence="5 6" id="KW-0472">Membrane</keyword>
<gene>
    <name evidence="7" type="ORF">CJ199_03965</name>
</gene>
<evidence type="ECO:0000256" key="1">
    <source>
        <dbReference type="ARBA" id="ARBA00004651"/>
    </source>
</evidence>
<sequence>MSHVALLTKRSSAQARSQKLLNKPFVVHLKDTVARFGARLGNQFGAAITYFLVLAIIPILMFAFAILGFTLDVVKPEWVGVVNDWITKTAPGQDELVSMLQNFLDNWEAVGIVGILSALFTAQGFIGNLKDAIRAQLTDDMDNIPKEPFVARTINNVYTLLGILVLIFLTLTATVLGTGLQSAIANWLNLPGWFAIVFNILTIALAVAMNWLLFMFIFTTIPDKKIPMRTRAIGSLTGALALTVLLNLATVLISVFSGSPTAALFGPVIAIMLSMNLFIRILLMVAAWMGTSHDDRVFHKVPQGKPLQAQQKDDDIDLTSSLLAVLTAIGLIFLTLFGLKRFEERD</sequence>
<feature type="transmembrane region" description="Helical" evidence="6">
    <location>
        <begin position="268"/>
        <end position="290"/>
    </location>
</feature>
<evidence type="ECO:0000256" key="6">
    <source>
        <dbReference type="SAM" id="Phobius"/>
    </source>
</evidence>
<organism evidence="7 8">
    <name type="scientific">Brevibacterium paucivorans</name>
    <dbReference type="NCBI Taxonomy" id="170994"/>
    <lineage>
        <taxon>Bacteria</taxon>
        <taxon>Bacillati</taxon>
        <taxon>Actinomycetota</taxon>
        <taxon>Actinomycetes</taxon>
        <taxon>Micrococcales</taxon>
        <taxon>Brevibacteriaceae</taxon>
        <taxon>Brevibacterium</taxon>
    </lineage>
</organism>
<feature type="transmembrane region" description="Helical" evidence="6">
    <location>
        <begin position="192"/>
        <end position="221"/>
    </location>
</feature>
<evidence type="ECO:0000313" key="8">
    <source>
        <dbReference type="Proteomes" id="UP000235598"/>
    </source>
</evidence>
<dbReference type="Pfam" id="PF03631">
    <property type="entry name" value="Virul_fac_BrkB"/>
    <property type="match status" value="1"/>
</dbReference>
<keyword evidence="4 6" id="KW-1133">Transmembrane helix</keyword>
<comment type="subcellular location">
    <subcellularLocation>
        <location evidence="1">Cell membrane</location>
        <topology evidence="1">Multi-pass membrane protein</topology>
    </subcellularLocation>
</comment>
<feature type="transmembrane region" description="Helical" evidence="6">
    <location>
        <begin position="109"/>
        <end position="129"/>
    </location>
</feature>
<reference evidence="7 8" key="1">
    <citation type="submission" date="2017-09" db="EMBL/GenBank/DDBJ databases">
        <title>Bacterial strain isolated from the female urinary microbiota.</title>
        <authorList>
            <person name="Thomas-White K."/>
            <person name="Kumar N."/>
            <person name="Forster S."/>
            <person name="Putonti C."/>
            <person name="Lawley T."/>
            <person name="Wolfe A.J."/>
        </authorList>
    </citation>
    <scope>NUCLEOTIDE SEQUENCE [LARGE SCALE GENOMIC DNA]</scope>
    <source>
        <strain evidence="7 8">UMB1301</strain>
    </source>
</reference>
<keyword evidence="3 6" id="KW-0812">Transmembrane</keyword>
<accession>A0A2N6VR53</accession>
<feature type="transmembrane region" description="Helical" evidence="6">
    <location>
        <begin position="44"/>
        <end position="69"/>
    </location>
</feature>
<dbReference type="PANTHER" id="PTHR30213:SF1">
    <property type="entry name" value="INNER MEMBRANE PROTEIN YHJD"/>
    <property type="match status" value="1"/>
</dbReference>
<evidence type="ECO:0000256" key="5">
    <source>
        <dbReference type="ARBA" id="ARBA00023136"/>
    </source>
</evidence>
<feature type="transmembrane region" description="Helical" evidence="6">
    <location>
        <begin position="233"/>
        <end position="256"/>
    </location>
</feature>
<evidence type="ECO:0000256" key="3">
    <source>
        <dbReference type="ARBA" id="ARBA00022692"/>
    </source>
</evidence>
<name>A0A2N6VR53_9MICO</name>
<dbReference type="Proteomes" id="UP000235598">
    <property type="component" value="Unassembled WGS sequence"/>
</dbReference>
<dbReference type="AlphaFoldDB" id="A0A2N6VR53"/>
<feature type="transmembrane region" description="Helical" evidence="6">
    <location>
        <begin position="318"/>
        <end position="339"/>
    </location>
</feature>
<protein>
    <submittedName>
        <fullName evidence="7">tRNA-processing ribonuclease</fullName>
    </submittedName>
</protein>
<dbReference type="RefSeq" id="WP_102238173.1">
    <property type="nucleotide sequence ID" value="NZ_PNHK01000001.1"/>
</dbReference>
<proteinExistence type="predicted"/>
<dbReference type="PANTHER" id="PTHR30213">
    <property type="entry name" value="INNER MEMBRANE PROTEIN YHJD"/>
    <property type="match status" value="1"/>
</dbReference>